<dbReference type="AlphaFoldDB" id="D5A8L9"/>
<proteinExistence type="evidence at transcript level"/>
<organism evidence="1">
    <name type="scientific">Picea sitchensis</name>
    <name type="common">Sitka spruce</name>
    <name type="synonym">Pinus sitchensis</name>
    <dbReference type="NCBI Taxonomy" id="3332"/>
    <lineage>
        <taxon>Eukaryota</taxon>
        <taxon>Viridiplantae</taxon>
        <taxon>Streptophyta</taxon>
        <taxon>Embryophyta</taxon>
        <taxon>Tracheophyta</taxon>
        <taxon>Spermatophyta</taxon>
        <taxon>Pinopsida</taxon>
        <taxon>Pinidae</taxon>
        <taxon>Conifers I</taxon>
        <taxon>Pinales</taxon>
        <taxon>Pinaceae</taxon>
        <taxon>Picea</taxon>
    </lineage>
</organism>
<sequence length="56" mass="6625">MTPQAYPLIPWTMARNWEYVGKCRRKCLRRPWEYDSPGLPHCNKLGVIPFFATKIS</sequence>
<name>D5A8L9_PICSI</name>
<dbReference type="EMBL" id="BT122515">
    <property type="protein sequence ID" value="ADE75888.1"/>
    <property type="molecule type" value="mRNA"/>
</dbReference>
<evidence type="ECO:0000313" key="1">
    <source>
        <dbReference type="EMBL" id="ADE75888.1"/>
    </source>
</evidence>
<accession>D5A8L9</accession>
<protein>
    <submittedName>
        <fullName evidence="1">Uncharacterized protein</fullName>
    </submittedName>
</protein>
<reference evidence="1" key="1">
    <citation type="submission" date="2010-04" db="EMBL/GenBank/DDBJ databases">
        <authorList>
            <person name="Reid K.E."/>
            <person name="Liao N."/>
            <person name="Chan S."/>
            <person name="Docking R."/>
            <person name="Taylor G."/>
            <person name="Moore R."/>
            <person name="Mayo M."/>
            <person name="Munro S."/>
            <person name="King J."/>
            <person name="Yanchuk A."/>
            <person name="Holt R."/>
            <person name="Jones S."/>
            <person name="Marra M."/>
            <person name="Ritland C.E."/>
            <person name="Ritland K."/>
            <person name="Bohlmann J."/>
        </authorList>
    </citation>
    <scope>NUCLEOTIDE SEQUENCE</scope>
    <source>
        <tissue evidence="1">Buds collected with no treatment. Collection October 2007</tissue>
    </source>
</reference>